<protein>
    <submittedName>
        <fullName evidence="1">Uncharacterized protein</fullName>
    </submittedName>
</protein>
<feature type="non-terminal residue" evidence="1">
    <location>
        <position position="1"/>
    </location>
</feature>
<sequence>GTDWHHCWALTGGTDWHNPWALTGGTDWQHWGGVALVGGHRWVGTGGWHCWAQVGGTSGNRWVALQSGTGGCTAGHRWVHCWAQVGGACGWHCWAPIIRALIIIALMIGADPRSDNCRFSAVLSSRSDSVRKVQPRTGTC</sequence>
<proteinExistence type="predicted"/>
<name>A0ABN9DNH9_9NEOB</name>
<keyword evidence="2" id="KW-1185">Reference proteome</keyword>
<reference evidence="1" key="1">
    <citation type="submission" date="2023-05" db="EMBL/GenBank/DDBJ databases">
        <authorList>
            <person name="Stuckert A."/>
        </authorList>
    </citation>
    <scope>NUCLEOTIDE SEQUENCE</scope>
</reference>
<gene>
    <name evidence="1" type="ORF">SPARVUS_LOCUS7933686</name>
</gene>
<dbReference type="EMBL" id="CATNWA010014636">
    <property type="protein sequence ID" value="CAI9574180.1"/>
    <property type="molecule type" value="Genomic_DNA"/>
</dbReference>
<accession>A0ABN9DNH9</accession>
<evidence type="ECO:0000313" key="2">
    <source>
        <dbReference type="Proteomes" id="UP001162483"/>
    </source>
</evidence>
<comment type="caution">
    <text evidence="1">The sequence shown here is derived from an EMBL/GenBank/DDBJ whole genome shotgun (WGS) entry which is preliminary data.</text>
</comment>
<dbReference type="Proteomes" id="UP001162483">
    <property type="component" value="Unassembled WGS sequence"/>
</dbReference>
<feature type="non-terminal residue" evidence="1">
    <location>
        <position position="140"/>
    </location>
</feature>
<organism evidence="1 2">
    <name type="scientific">Staurois parvus</name>
    <dbReference type="NCBI Taxonomy" id="386267"/>
    <lineage>
        <taxon>Eukaryota</taxon>
        <taxon>Metazoa</taxon>
        <taxon>Chordata</taxon>
        <taxon>Craniata</taxon>
        <taxon>Vertebrata</taxon>
        <taxon>Euteleostomi</taxon>
        <taxon>Amphibia</taxon>
        <taxon>Batrachia</taxon>
        <taxon>Anura</taxon>
        <taxon>Neobatrachia</taxon>
        <taxon>Ranoidea</taxon>
        <taxon>Ranidae</taxon>
        <taxon>Staurois</taxon>
    </lineage>
</organism>
<evidence type="ECO:0000313" key="1">
    <source>
        <dbReference type="EMBL" id="CAI9574180.1"/>
    </source>
</evidence>